<protein>
    <submittedName>
        <fullName evidence="1">Uncharacterized protein</fullName>
    </submittedName>
</protein>
<reference evidence="1" key="1">
    <citation type="submission" date="2020-03" db="EMBL/GenBank/DDBJ databases">
        <title>Draft Genome Sequence of Cylindrodendrum hubeiense.</title>
        <authorList>
            <person name="Buettner E."/>
            <person name="Kellner H."/>
        </authorList>
    </citation>
    <scope>NUCLEOTIDE SEQUENCE</scope>
    <source>
        <strain evidence="1">IHI 201604</strain>
    </source>
</reference>
<accession>A0A9P5LB59</accession>
<sequence>MAPSPQQQPKKTFFLSNFEAVSGGRISIGNIFEDPFSINEITTDTLSKPVAKEDLDFLATNQKSLPSKKESVRESRSHSWSAELWAKFVTLLNLNVGAKRAANSSVIYEIDEMRTVWLDDGIRAYANKRVTRESELNNIVNGVPPTPVYMVIGIKYAKGLRVWIEESASSSGTAKAGANLSGDGFSASGGGGGEGGKKVTRVLARQIDDEVVFAYHLAEITKTKVGSVPGGFLSDRSKVSPGDLTLNCVELAAEEEQVRDVADKLGLQQSDYELESLELVSEGEAEPRSDDELAYLFLH</sequence>
<evidence type="ECO:0000313" key="2">
    <source>
        <dbReference type="Proteomes" id="UP000722485"/>
    </source>
</evidence>
<gene>
    <name evidence="1" type="ORF">G7Z17_g2994</name>
</gene>
<dbReference type="Proteomes" id="UP000722485">
    <property type="component" value="Unassembled WGS sequence"/>
</dbReference>
<evidence type="ECO:0000313" key="1">
    <source>
        <dbReference type="EMBL" id="KAF7554301.1"/>
    </source>
</evidence>
<name>A0A9P5LB59_9HYPO</name>
<keyword evidence="2" id="KW-1185">Reference proteome</keyword>
<dbReference type="OrthoDB" id="4500473at2759"/>
<organism evidence="1 2">
    <name type="scientific">Cylindrodendrum hubeiense</name>
    <dbReference type="NCBI Taxonomy" id="595255"/>
    <lineage>
        <taxon>Eukaryota</taxon>
        <taxon>Fungi</taxon>
        <taxon>Dikarya</taxon>
        <taxon>Ascomycota</taxon>
        <taxon>Pezizomycotina</taxon>
        <taxon>Sordariomycetes</taxon>
        <taxon>Hypocreomycetidae</taxon>
        <taxon>Hypocreales</taxon>
        <taxon>Nectriaceae</taxon>
        <taxon>Cylindrodendrum</taxon>
    </lineage>
</organism>
<comment type="caution">
    <text evidence="1">The sequence shown here is derived from an EMBL/GenBank/DDBJ whole genome shotgun (WGS) entry which is preliminary data.</text>
</comment>
<dbReference type="AlphaFoldDB" id="A0A9P5LB59"/>
<dbReference type="EMBL" id="JAANBB010000034">
    <property type="protein sequence ID" value="KAF7554301.1"/>
    <property type="molecule type" value="Genomic_DNA"/>
</dbReference>
<proteinExistence type="predicted"/>